<sequence>MPIFSDDTAAHRGPARPTPSSARCYSSARPGAEQSVHAYPSQGLMPPAQYGPGPDVRTPHSRSRDFRLANVDPGVLDAAETLMIMRNGGAFRHQEVSQNRLPALPSVERDERSINHTRVTSPRSIAMRTPDLPRSESSRIRFSPYELPPLSGFQPPPFQSPEVAYAQPPHVPIKQEPGSDIEMPMSSLAPKRTLRPLIDLSQSSEKKFPGAKVVRMGHPLGSNGQPCNVLSAIAFKIGAHSIPLDKVELAQIGYDDMELDVATPEIVLTINWPGYPAKIGSIQKVVRAVQGTYTEVAIAYAVSTMVEELETRVFNSGATIQPRFQACEVNKKATTRNLCITHLYHCFQNVYQPLLWIC</sequence>
<proteinExistence type="predicted"/>
<dbReference type="AlphaFoldDB" id="A0A4Y7QIA9"/>
<protein>
    <submittedName>
        <fullName evidence="2">Uncharacterized protein</fullName>
    </submittedName>
</protein>
<dbReference type="EMBL" id="ML170160">
    <property type="protein sequence ID" value="TDL27165.1"/>
    <property type="molecule type" value="Genomic_DNA"/>
</dbReference>
<evidence type="ECO:0000313" key="3">
    <source>
        <dbReference type="Proteomes" id="UP000294933"/>
    </source>
</evidence>
<dbReference type="VEuPathDB" id="FungiDB:BD410DRAFT_836228"/>
<organism evidence="2 3">
    <name type="scientific">Rickenella mellea</name>
    <dbReference type="NCBI Taxonomy" id="50990"/>
    <lineage>
        <taxon>Eukaryota</taxon>
        <taxon>Fungi</taxon>
        <taxon>Dikarya</taxon>
        <taxon>Basidiomycota</taxon>
        <taxon>Agaricomycotina</taxon>
        <taxon>Agaricomycetes</taxon>
        <taxon>Hymenochaetales</taxon>
        <taxon>Rickenellaceae</taxon>
        <taxon>Rickenella</taxon>
    </lineage>
</organism>
<gene>
    <name evidence="2" type="ORF">BD410DRAFT_836228</name>
</gene>
<evidence type="ECO:0000256" key="1">
    <source>
        <dbReference type="SAM" id="MobiDB-lite"/>
    </source>
</evidence>
<keyword evidence="3" id="KW-1185">Reference proteome</keyword>
<evidence type="ECO:0000313" key="2">
    <source>
        <dbReference type="EMBL" id="TDL27165.1"/>
    </source>
</evidence>
<name>A0A4Y7QIA9_9AGAM</name>
<reference evidence="2 3" key="1">
    <citation type="submission" date="2018-06" db="EMBL/GenBank/DDBJ databases">
        <title>A transcriptomic atlas of mushroom development highlights an independent origin of complex multicellularity.</title>
        <authorList>
            <consortium name="DOE Joint Genome Institute"/>
            <person name="Krizsan K."/>
            <person name="Almasi E."/>
            <person name="Merenyi Z."/>
            <person name="Sahu N."/>
            <person name="Viragh M."/>
            <person name="Koszo T."/>
            <person name="Mondo S."/>
            <person name="Kiss B."/>
            <person name="Balint B."/>
            <person name="Kues U."/>
            <person name="Barry K."/>
            <person name="Hegedus J.C."/>
            <person name="Henrissat B."/>
            <person name="Johnson J."/>
            <person name="Lipzen A."/>
            <person name="Ohm R."/>
            <person name="Nagy I."/>
            <person name="Pangilinan J."/>
            <person name="Yan J."/>
            <person name="Xiong Y."/>
            <person name="Grigoriev I.V."/>
            <person name="Hibbett D.S."/>
            <person name="Nagy L.G."/>
        </authorList>
    </citation>
    <scope>NUCLEOTIDE SEQUENCE [LARGE SCALE GENOMIC DNA]</scope>
    <source>
        <strain evidence="2 3">SZMC22713</strain>
    </source>
</reference>
<accession>A0A4Y7QIA9</accession>
<feature type="region of interest" description="Disordered" evidence="1">
    <location>
        <begin position="1"/>
        <end position="63"/>
    </location>
</feature>
<dbReference type="Proteomes" id="UP000294933">
    <property type="component" value="Unassembled WGS sequence"/>
</dbReference>